<dbReference type="AlphaFoldDB" id="A0A0C2WZD0"/>
<dbReference type="InParanoid" id="A0A0C2WZD0"/>
<reference evidence="1 2" key="1">
    <citation type="submission" date="2014-04" db="EMBL/GenBank/DDBJ databases">
        <title>Evolutionary Origins and Diversification of the Mycorrhizal Mutualists.</title>
        <authorList>
            <consortium name="DOE Joint Genome Institute"/>
            <consortium name="Mycorrhizal Genomics Consortium"/>
            <person name="Kohler A."/>
            <person name="Kuo A."/>
            <person name="Nagy L.G."/>
            <person name="Floudas D."/>
            <person name="Copeland A."/>
            <person name="Barry K.W."/>
            <person name="Cichocki N."/>
            <person name="Veneault-Fourrey C."/>
            <person name="LaButti K."/>
            <person name="Lindquist E.A."/>
            <person name="Lipzen A."/>
            <person name="Lundell T."/>
            <person name="Morin E."/>
            <person name="Murat C."/>
            <person name="Riley R."/>
            <person name="Ohm R."/>
            <person name="Sun H."/>
            <person name="Tunlid A."/>
            <person name="Henrissat B."/>
            <person name="Grigoriev I.V."/>
            <person name="Hibbett D.S."/>
            <person name="Martin F."/>
        </authorList>
    </citation>
    <scope>NUCLEOTIDE SEQUENCE [LARGE SCALE GENOMIC DNA]</scope>
    <source>
        <strain evidence="1 2">Koide BX008</strain>
    </source>
</reference>
<sequence>MIPEKPSLSMHFITQMIKIASTIWYIRSMDVALYSEYMGYRIFDDCTITVSFYGTLRFEEFPCQGPFLFAWWVREASIYGPLSQDLFSR</sequence>
<protein>
    <submittedName>
        <fullName evidence="1">Uncharacterized protein</fullName>
    </submittedName>
</protein>
<keyword evidence="2" id="KW-1185">Reference proteome</keyword>
<dbReference type="EMBL" id="KN818232">
    <property type="protein sequence ID" value="KIL67187.1"/>
    <property type="molecule type" value="Genomic_DNA"/>
</dbReference>
<organism evidence="1 2">
    <name type="scientific">Amanita muscaria (strain Koide BX008)</name>
    <dbReference type="NCBI Taxonomy" id="946122"/>
    <lineage>
        <taxon>Eukaryota</taxon>
        <taxon>Fungi</taxon>
        <taxon>Dikarya</taxon>
        <taxon>Basidiomycota</taxon>
        <taxon>Agaricomycotina</taxon>
        <taxon>Agaricomycetes</taxon>
        <taxon>Agaricomycetidae</taxon>
        <taxon>Agaricales</taxon>
        <taxon>Pluteineae</taxon>
        <taxon>Amanitaceae</taxon>
        <taxon>Amanita</taxon>
    </lineage>
</organism>
<proteinExistence type="predicted"/>
<evidence type="ECO:0000313" key="2">
    <source>
        <dbReference type="Proteomes" id="UP000054549"/>
    </source>
</evidence>
<gene>
    <name evidence="1" type="ORF">M378DRAFT_159569</name>
</gene>
<name>A0A0C2WZD0_AMAMK</name>
<evidence type="ECO:0000313" key="1">
    <source>
        <dbReference type="EMBL" id="KIL67187.1"/>
    </source>
</evidence>
<accession>A0A0C2WZD0</accession>
<dbReference type="Proteomes" id="UP000054549">
    <property type="component" value="Unassembled WGS sequence"/>
</dbReference>
<dbReference type="HOGENOM" id="CLU_2454219_0_0_1"/>